<feature type="coiled-coil region" evidence="1">
    <location>
        <begin position="718"/>
        <end position="809"/>
    </location>
</feature>
<sequence length="810" mass="95069">MSQEEKDKEQKEFSGNPSNTPENTSDSAGKDTKEGTAAKASGPVGEPSSEAAKDSDKKAENLEETLNPAKPDAIEADPASEEEKRAAAEKVSASAEEEVQENDTAAAVVKENEKQQLPRENNEDKFSEGVHYENVEKKTSAEDTSAKSAENAGETEEKPHPDNDTAGAFVQENKKQEDISANSRSREKDEDSNDDDDVDHVGGAILDENRKSSKTHQEDVDEAVAEESEDECAGERHDIEKKDYHSMSKEQLANELESLLKKEKVQAIKEHVIEIRTEFNAKFDEELEEKKEDFLADGGNIIDFHYSTPLSKRFNDLYFDYKEKRNRYYKQLKQDLNQNLNKRLEIIEELKGLIDVEENINTTYKHFKDLQDRWKTAGAIPRDKYNTVWNTYHHHVENFYDFLHLNREFRDLDFKHNLEQKLKVIDRAEELAEEQDINRAFRELQMLHKMWKEELGPVGKEYREDIWSRFSDATKKIHDKRQEYFNQLDAQYEKNWETKQEIISKIRGIAEQDLDSHNKWQQKIKEIEALREQFFKAGKVPRSKNEETWSEFKQTVRKFNRKKNSFYKELKKQQYDNLEKKKELIKIAEDNKESDDFKTVTPLMKKIQADWKKIGHVPRKDSDKVWKQFKAACNHYFDRLHASRNEENKEESEAFEQKKEILDKLKALELSGNKEEDLAKIKEQIAAWKKLGRVPYNKRFIEGKFNKILDQLFGKLDVNHSRAEMMKYENKLQSLNDADDEKQIRNEHYFLTKKIEETKAEIRQLENNLQFFSNVDDNNPLVQEVHKNINDHKAQLEVWKKKLKKVKNLY</sequence>
<evidence type="ECO:0000313" key="3">
    <source>
        <dbReference type="EMBL" id="MDT0642893.1"/>
    </source>
</evidence>
<dbReference type="EMBL" id="JAVRHQ010000008">
    <property type="protein sequence ID" value="MDT0642893.1"/>
    <property type="molecule type" value="Genomic_DNA"/>
</dbReference>
<feature type="compositionally biased region" description="Basic and acidic residues" evidence="2">
    <location>
        <begin position="172"/>
        <end position="189"/>
    </location>
</feature>
<dbReference type="InterPro" id="IPR007139">
    <property type="entry name" value="DUF349"/>
</dbReference>
<evidence type="ECO:0000256" key="2">
    <source>
        <dbReference type="SAM" id="MobiDB-lite"/>
    </source>
</evidence>
<feature type="compositionally biased region" description="Acidic residues" evidence="2">
    <location>
        <begin position="219"/>
        <end position="232"/>
    </location>
</feature>
<comment type="caution">
    <text evidence="3">The sequence shown here is derived from an EMBL/GenBank/DDBJ whole genome shotgun (WGS) entry which is preliminary data.</text>
</comment>
<evidence type="ECO:0000256" key="1">
    <source>
        <dbReference type="SAM" id="Coils"/>
    </source>
</evidence>
<keyword evidence="4" id="KW-1185">Reference proteome</keyword>
<reference evidence="3 4" key="1">
    <citation type="submission" date="2023-09" db="EMBL/GenBank/DDBJ databases">
        <authorList>
            <person name="Rey-Velasco X."/>
        </authorList>
    </citation>
    <scope>NUCLEOTIDE SEQUENCE [LARGE SCALE GENOMIC DNA]</scope>
    <source>
        <strain evidence="3 4">F363</strain>
    </source>
</reference>
<feature type="region of interest" description="Disordered" evidence="2">
    <location>
        <begin position="1"/>
        <end position="236"/>
    </location>
</feature>
<feature type="compositionally biased region" description="Basic and acidic residues" evidence="2">
    <location>
        <begin position="1"/>
        <end position="12"/>
    </location>
</feature>
<proteinExistence type="predicted"/>
<protein>
    <submittedName>
        <fullName evidence="3">DUF349 domain-containing protein</fullName>
    </submittedName>
</protein>
<gene>
    <name evidence="3" type="ORF">RM553_08625</name>
</gene>
<dbReference type="RefSeq" id="WP_311534514.1">
    <property type="nucleotide sequence ID" value="NZ_JAVRHQ010000008.1"/>
</dbReference>
<keyword evidence="1" id="KW-0175">Coiled coil</keyword>
<feature type="compositionally biased region" description="Basic and acidic residues" evidence="2">
    <location>
        <begin position="51"/>
        <end position="61"/>
    </location>
</feature>
<accession>A0ABU3C983</accession>
<name>A0ABU3C983_9FLAO</name>
<feature type="compositionally biased region" description="Basic and acidic residues" evidence="2">
    <location>
        <begin position="207"/>
        <end position="218"/>
    </location>
</feature>
<feature type="compositionally biased region" description="Polar residues" evidence="2">
    <location>
        <begin position="13"/>
        <end position="27"/>
    </location>
</feature>
<dbReference type="Pfam" id="PF03993">
    <property type="entry name" value="DUF349"/>
    <property type="match status" value="5"/>
</dbReference>
<evidence type="ECO:0000313" key="4">
    <source>
        <dbReference type="Proteomes" id="UP001262889"/>
    </source>
</evidence>
<organism evidence="3 4">
    <name type="scientific">Autumnicola tepida</name>
    <dbReference type="NCBI Taxonomy" id="3075595"/>
    <lineage>
        <taxon>Bacteria</taxon>
        <taxon>Pseudomonadati</taxon>
        <taxon>Bacteroidota</taxon>
        <taxon>Flavobacteriia</taxon>
        <taxon>Flavobacteriales</taxon>
        <taxon>Flavobacteriaceae</taxon>
        <taxon>Autumnicola</taxon>
    </lineage>
</organism>
<feature type="compositionally biased region" description="Basic and acidic residues" evidence="2">
    <location>
        <begin position="110"/>
        <end position="145"/>
    </location>
</feature>
<dbReference type="Proteomes" id="UP001262889">
    <property type="component" value="Unassembled WGS sequence"/>
</dbReference>